<comment type="subcellular location">
    <subcellularLocation>
        <location evidence="1">Cell membrane</location>
    </subcellularLocation>
</comment>
<dbReference type="GO" id="GO:0009002">
    <property type="term" value="F:serine-type D-Ala-D-Ala carboxypeptidase activity"/>
    <property type="evidence" value="ECO:0007669"/>
    <property type="project" value="UniProtKB-EC"/>
</dbReference>
<dbReference type="SUPFAM" id="SSF56601">
    <property type="entry name" value="beta-lactamase/transpeptidase-like"/>
    <property type="match status" value="1"/>
</dbReference>
<dbReference type="GO" id="GO:0006508">
    <property type="term" value="P:proteolysis"/>
    <property type="evidence" value="ECO:0007669"/>
    <property type="project" value="UniProtKB-KW"/>
</dbReference>
<evidence type="ECO:0000256" key="15">
    <source>
        <dbReference type="ARBA" id="ARBA00034000"/>
    </source>
</evidence>
<dbReference type="GO" id="GO:0008955">
    <property type="term" value="F:peptidoglycan glycosyltransferase activity"/>
    <property type="evidence" value="ECO:0007669"/>
    <property type="project" value="UniProtKB-EC"/>
</dbReference>
<comment type="similarity">
    <text evidence="2">In the C-terminal section; belongs to the transpeptidase family.</text>
</comment>
<evidence type="ECO:0000313" key="20">
    <source>
        <dbReference type="Proteomes" id="UP000011747"/>
    </source>
</evidence>
<dbReference type="HOGENOM" id="CLU_006354_2_4_9"/>
<keyword evidence="6" id="KW-0645">Protease</keyword>
<dbReference type="GO" id="GO:0005886">
    <property type="term" value="C:plasma membrane"/>
    <property type="evidence" value="ECO:0007669"/>
    <property type="project" value="UniProtKB-SubCell"/>
</dbReference>
<comment type="similarity">
    <text evidence="3">In the N-terminal section; belongs to the glycosyltransferase 51 family.</text>
</comment>
<dbReference type="Pfam" id="PF00912">
    <property type="entry name" value="Transgly"/>
    <property type="match status" value="1"/>
</dbReference>
<accession>G9QJD2</accession>
<comment type="catalytic activity">
    <reaction evidence="16">
        <text>[GlcNAc-(1-&gt;4)-Mur2Ac(oyl-L-Ala-gamma-D-Glu-L-Lys-D-Ala-D-Ala)](n)-di-trans,octa-cis-undecaprenyl diphosphate + beta-D-GlcNAc-(1-&gt;4)-Mur2Ac(oyl-L-Ala-gamma-D-Glu-L-Lys-D-Ala-D-Ala)-di-trans,octa-cis-undecaprenyl diphosphate = [GlcNAc-(1-&gt;4)-Mur2Ac(oyl-L-Ala-gamma-D-Glu-L-Lys-D-Ala-D-Ala)](n+1)-di-trans,octa-cis-undecaprenyl diphosphate + di-trans,octa-cis-undecaprenyl diphosphate + H(+)</text>
        <dbReference type="Rhea" id="RHEA:23708"/>
        <dbReference type="Rhea" id="RHEA-COMP:9602"/>
        <dbReference type="Rhea" id="RHEA-COMP:9603"/>
        <dbReference type="ChEBI" id="CHEBI:15378"/>
        <dbReference type="ChEBI" id="CHEBI:58405"/>
        <dbReference type="ChEBI" id="CHEBI:60033"/>
        <dbReference type="ChEBI" id="CHEBI:78435"/>
        <dbReference type="EC" id="2.4.99.28"/>
    </reaction>
</comment>
<comment type="catalytic activity">
    <reaction evidence="15">
        <text>Preferential cleavage: (Ac)2-L-Lys-D-Ala-|-D-Ala. Also transpeptidation of peptidyl-alanyl moieties that are N-acyl substituents of D-alanine.</text>
        <dbReference type="EC" id="3.4.16.4"/>
    </reaction>
</comment>
<evidence type="ECO:0000256" key="4">
    <source>
        <dbReference type="ARBA" id="ARBA00022475"/>
    </source>
</evidence>
<dbReference type="PANTHER" id="PTHR32282:SF11">
    <property type="entry name" value="PENICILLIN-BINDING PROTEIN 1B"/>
    <property type="match status" value="1"/>
</dbReference>
<sequence>MEIITNSRSSKTVKYFRAFFFISLLLLILFSAGVLAIFSYAKLLGPPPLSVPQSTLLYADDGTLIGESNRGEKRYWVKIEDISPYLLDATVSIEDQKFYEHHGFDLKRIAGAALADVKAMSKVQGASTISQQYARNLFLHHDKTWNRKLLEAFYTIRLEMNYTKKQILEGYVNTIYYGHGAYGIEAASKFYFNKDAKDLSLAEASMLAGIPKGPSIYSPLISFQKAKERQLLILRKMEKDGYITAKQRQQAEKEKLTIVGKQSDPKNNIAPYFQDVVKQKLKTDLGLDDRTIEFGGLRVYTTLNLKQQKLAEKVIQNQVSPNSQIQVGLVAMEPKTGYVTALVGGRNYEQSPFNRAVQAIRQPGSTMKPFLYYAALEHGFTPATTLRSEYTVFHYNHGQNTYTPHNFNDQYANREITMAQALAVSDNIYAVKTNIFLKPKTLIETAKKFGITTPLENVPSLALGTSGVKLIEMVNAYSMFANGGKQIEPVFIKRVEDSHGNVIYDNHPLQKQILDKRLAFVMTHMMTGMFDKKLNGYATVTGASMLKDLTRPYAGKSGSTSADHWMIGFSPQLTTGIWTGYDNGKEITLTEDKKLAKKIWAAFMEKSLKGQPKKSFKPPKGVKAVAINPLNGKLATKDCPVSVKTYFVAGTEPTEYCTEHLKKKDHSNPTKKKEEKNWFQRLFGL</sequence>
<gene>
    <name evidence="19" type="ORF">HMPREF1015_02580</name>
</gene>
<name>G9QJD2_9BACI</name>
<evidence type="ECO:0000256" key="2">
    <source>
        <dbReference type="ARBA" id="ARBA00007090"/>
    </source>
</evidence>
<keyword evidence="14" id="KW-0961">Cell wall biogenesis/degradation</keyword>
<dbReference type="InterPro" id="IPR023346">
    <property type="entry name" value="Lysozyme-like_dom_sf"/>
</dbReference>
<dbReference type="GO" id="GO:0008658">
    <property type="term" value="F:penicillin binding"/>
    <property type="evidence" value="ECO:0007669"/>
    <property type="project" value="InterPro"/>
</dbReference>
<proteinExistence type="inferred from homology"/>
<dbReference type="PANTHER" id="PTHR32282">
    <property type="entry name" value="BINDING PROTEIN TRANSPEPTIDASE, PUTATIVE-RELATED"/>
    <property type="match status" value="1"/>
</dbReference>
<organism evidence="19 20">
    <name type="scientific">Bacillus smithii 7_3_47FAA</name>
    <dbReference type="NCBI Taxonomy" id="665952"/>
    <lineage>
        <taxon>Bacteria</taxon>
        <taxon>Bacillati</taxon>
        <taxon>Bacillota</taxon>
        <taxon>Bacilli</taxon>
        <taxon>Bacillales</taxon>
        <taxon>Bacillaceae</taxon>
        <taxon>Bacillus</taxon>
    </lineage>
</organism>
<evidence type="ECO:0000256" key="16">
    <source>
        <dbReference type="ARBA" id="ARBA00049902"/>
    </source>
</evidence>
<dbReference type="InterPro" id="IPR050396">
    <property type="entry name" value="Glycosyltr_51/Transpeptidase"/>
</dbReference>
<keyword evidence="12" id="KW-0472">Membrane</keyword>
<evidence type="ECO:0000259" key="17">
    <source>
        <dbReference type="Pfam" id="PF00905"/>
    </source>
</evidence>
<dbReference type="GO" id="GO:0009252">
    <property type="term" value="P:peptidoglycan biosynthetic process"/>
    <property type="evidence" value="ECO:0007669"/>
    <property type="project" value="UniProtKB-KW"/>
</dbReference>
<protein>
    <submittedName>
        <fullName evidence="19">1A family penicillin-binding protein</fullName>
    </submittedName>
</protein>
<evidence type="ECO:0000256" key="14">
    <source>
        <dbReference type="ARBA" id="ARBA00023316"/>
    </source>
</evidence>
<dbReference type="SUPFAM" id="SSF53955">
    <property type="entry name" value="Lysozyme-like"/>
    <property type="match status" value="1"/>
</dbReference>
<dbReference type="GO" id="GO:0030288">
    <property type="term" value="C:outer membrane-bounded periplasmic space"/>
    <property type="evidence" value="ECO:0007669"/>
    <property type="project" value="TreeGrafter"/>
</dbReference>
<dbReference type="RefSeq" id="WP_003353389.1">
    <property type="nucleotide sequence ID" value="NZ_JH414746.1"/>
</dbReference>
<dbReference type="FunFam" id="1.10.3810.10:FF:000001">
    <property type="entry name" value="Penicillin-binding protein 1A"/>
    <property type="match status" value="1"/>
</dbReference>
<keyword evidence="20" id="KW-1185">Reference proteome</keyword>
<dbReference type="InterPro" id="IPR001264">
    <property type="entry name" value="Glyco_trans_51"/>
</dbReference>
<dbReference type="NCBIfam" id="TIGR02074">
    <property type="entry name" value="PBP_1a_fam"/>
    <property type="match status" value="1"/>
</dbReference>
<evidence type="ECO:0000256" key="10">
    <source>
        <dbReference type="ARBA" id="ARBA00022960"/>
    </source>
</evidence>
<dbReference type="InterPro" id="IPR001460">
    <property type="entry name" value="PCN-bd_Tpept"/>
</dbReference>
<evidence type="ECO:0000256" key="13">
    <source>
        <dbReference type="ARBA" id="ARBA00023268"/>
    </source>
</evidence>
<reference evidence="19 20" key="1">
    <citation type="submission" date="2011-09" db="EMBL/GenBank/DDBJ databases">
        <title>The Genome Sequence of Bacillus smithii 7_3_47FAA.</title>
        <authorList>
            <consortium name="The Broad Institute Genome Sequencing Platform"/>
            <person name="Earl A."/>
            <person name="Ward D."/>
            <person name="Feldgarden M."/>
            <person name="Gevers D."/>
            <person name="Daigneault M."/>
            <person name="Strauss J."/>
            <person name="Allen-Vercoe E."/>
            <person name="Young S.K."/>
            <person name="Zeng Q."/>
            <person name="Gargeya S."/>
            <person name="Fitzgerald M."/>
            <person name="Haas B."/>
            <person name="Abouelleil A."/>
            <person name="Alvarado L."/>
            <person name="Arachchi H.M."/>
            <person name="Berlin A."/>
            <person name="Brown A."/>
            <person name="Chapman S.B."/>
            <person name="Chen Z."/>
            <person name="Dunbar C."/>
            <person name="Freedman E."/>
            <person name="Gearin G."/>
            <person name="Goldberg J."/>
            <person name="Griggs A."/>
            <person name="Gujja S."/>
            <person name="Heiman D."/>
            <person name="Howarth C."/>
            <person name="Larson L."/>
            <person name="Lui A."/>
            <person name="MacDonald P.J.P."/>
            <person name="Montmayeur A."/>
            <person name="Murphy C."/>
            <person name="Neiman D."/>
            <person name="Pearson M."/>
            <person name="Priest M."/>
            <person name="Roberts A."/>
            <person name="Saif S."/>
            <person name="Shea T."/>
            <person name="Shenoy N."/>
            <person name="Sisk P."/>
            <person name="Stolte C."/>
            <person name="Sykes S."/>
            <person name="Wortman J."/>
            <person name="Nusbaum C."/>
            <person name="Birren B."/>
        </authorList>
    </citation>
    <scope>NUCLEOTIDE SEQUENCE [LARGE SCALE GENOMIC DNA]</scope>
    <source>
        <strain evidence="19 20">7_3_47FAA</strain>
    </source>
</reference>
<dbReference type="InterPro" id="IPR012338">
    <property type="entry name" value="Beta-lactam/transpept-like"/>
</dbReference>
<dbReference type="Gene3D" id="3.40.710.10">
    <property type="entry name" value="DD-peptidase/beta-lactamase superfamily"/>
    <property type="match status" value="1"/>
</dbReference>
<evidence type="ECO:0000256" key="9">
    <source>
        <dbReference type="ARBA" id="ARBA00022801"/>
    </source>
</evidence>
<dbReference type="GO" id="GO:0071555">
    <property type="term" value="P:cell wall organization"/>
    <property type="evidence" value="ECO:0007669"/>
    <property type="project" value="UniProtKB-KW"/>
</dbReference>
<dbReference type="InterPro" id="IPR036950">
    <property type="entry name" value="PBP_transglycosylase"/>
</dbReference>
<comment type="caution">
    <text evidence="19">The sequence shown here is derived from an EMBL/GenBank/DDBJ whole genome shotgun (WGS) entry which is preliminary data.</text>
</comment>
<feature type="domain" description="Glycosyl transferase family 51" evidence="18">
    <location>
        <begin position="62"/>
        <end position="237"/>
    </location>
</feature>
<evidence type="ECO:0000256" key="1">
    <source>
        <dbReference type="ARBA" id="ARBA00004236"/>
    </source>
</evidence>
<evidence type="ECO:0000256" key="8">
    <source>
        <dbReference type="ARBA" id="ARBA00022679"/>
    </source>
</evidence>
<feature type="domain" description="Penicillin-binding protein transpeptidase" evidence="17">
    <location>
        <begin position="329"/>
        <end position="604"/>
    </location>
</feature>
<keyword evidence="8" id="KW-0808">Transferase</keyword>
<dbReference type="PATRIC" id="fig|665952.3.peg.1091"/>
<evidence type="ECO:0000256" key="11">
    <source>
        <dbReference type="ARBA" id="ARBA00022984"/>
    </source>
</evidence>
<dbReference type="Gene3D" id="1.10.3810.10">
    <property type="entry name" value="Biosynthetic peptidoglycan transglycosylase-like"/>
    <property type="match status" value="1"/>
</dbReference>
<evidence type="ECO:0000256" key="7">
    <source>
        <dbReference type="ARBA" id="ARBA00022676"/>
    </source>
</evidence>
<evidence type="ECO:0000256" key="6">
    <source>
        <dbReference type="ARBA" id="ARBA00022670"/>
    </source>
</evidence>
<evidence type="ECO:0000313" key="19">
    <source>
        <dbReference type="EMBL" id="EHL78734.1"/>
    </source>
</evidence>
<evidence type="ECO:0000256" key="3">
    <source>
        <dbReference type="ARBA" id="ARBA00007739"/>
    </source>
</evidence>
<keyword evidence="7" id="KW-0328">Glycosyltransferase</keyword>
<keyword evidence="10" id="KW-0133">Cell shape</keyword>
<dbReference type="Pfam" id="PF00905">
    <property type="entry name" value="Transpeptidase"/>
    <property type="match status" value="1"/>
</dbReference>
<keyword evidence="13" id="KW-0511">Multifunctional enzyme</keyword>
<dbReference type="GO" id="GO:0008360">
    <property type="term" value="P:regulation of cell shape"/>
    <property type="evidence" value="ECO:0007669"/>
    <property type="project" value="UniProtKB-KW"/>
</dbReference>
<keyword evidence="4" id="KW-1003">Cell membrane</keyword>
<dbReference type="EMBL" id="ACWF01000056">
    <property type="protein sequence ID" value="EHL78734.1"/>
    <property type="molecule type" value="Genomic_DNA"/>
</dbReference>
<dbReference type="AlphaFoldDB" id="G9QJD2"/>
<keyword evidence="5" id="KW-0121">Carboxypeptidase</keyword>
<dbReference type="FunFam" id="3.40.710.10:FF:000028">
    <property type="entry name" value="Penicillin-binding protein 1A"/>
    <property type="match status" value="1"/>
</dbReference>
<evidence type="ECO:0000256" key="12">
    <source>
        <dbReference type="ARBA" id="ARBA00023136"/>
    </source>
</evidence>
<evidence type="ECO:0000259" key="18">
    <source>
        <dbReference type="Pfam" id="PF00912"/>
    </source>
</evidence>
<evidence type="ECO:0000256" key="5">
    <source>
        <dbReference type="ARBA" id="ARBA00022645"/>
    </source>
</evidence>
<keyword evidence="9" id="KW-0378">Hydrolase</keyword>
<keyword evidence="11" id="KW-0573">Peptidoglycan synthesis</keyword>
<dbReference type="Proteomes" id="UP000011747">
    <property type="component" value="Unassembled WGS sequence"/>
</dbReference>